<evidence type="ECO:0000256" key="3">
    <source>
        <dbReference type="ARBA" id="ARBA00022562"/>
    </source>
</evidence>
<dbReference type="GO" id="GO:0042025">
    <property type="term" value="C:host cell nucleus"/>
    <property type="evidence" value="ECO:0007669"/>
    <property type="project" value="UniProtKB-SubCell"/>
</dbReference>
<evidence type="ECO:0000256" key="6">
    <source>
        <dbReference type="ARBA" id="ARBA00022723"/>
    </source>
</evidence>
<keyword evidence="20" id="KW-1185">Reference proteome</keyword>
<protein>
    <recommendedName>
        <fullName evidence="16 17">Protein E6</fullName>
    </recommendedName>
</protein>
<sequence>MARPTTVKGLSERTGASFIDLLLPCNFCSRFLTNIEKAFFDLSPFQLVWRNDCVYGCCQKCIRDCALLEESFYFEKFLSESELEELWTRSKVIVRCHRCMKSLTEIEKNSCKFEKIIRLVRGQYRGLCDLCRLSVEG</sequence>
<dbReference type="InterPro" id="IPR001334">
    <property type="entry name" value="E6"/>
</dbReference>
<dbReference type="GO" id="GO:0039502">
    <property type="term" value="P:symbiont-mediated suppression of host type I interferon-mediated signaling pathway"/>
    <property type="evidence" value="ECO:0007669"/>
    <property type="project" value="UniProtKB-UniRule"/>
</dbReference>
<name>C8YJL2_9PAPI</name>
<reference evidence="19" key="2">
    <citation type="submission" date="2017-03" db="EMBL/GenBank/DDBJ databases">
        <authorList>
            <person name="Afonso C.L."/>
            <person name="Miller P.J."/>
            <person name="Scott M.A."/>
            <person name="Spackman E."/>
            <person name="Goraichik I."/>
            <person name="Dimitrov K.M."/>
            <person name="Suarez D.L."/>
            <person name="Swayne D.E."/>
        </authorList>
    </citation>
    <scope>NUCLEOTIDE SEQUENCE</scope>
    <source>
        <strain evidence="19">Missouri</strain>
    </source>
</reference>
<organism evidence="18 20">
    <name type="scientific">Canis familiaris papillomavirus 6</name>
    <dbReference type="NCBI Taxonomy" id="1513269"/>
    <lineage>
        <taxon>Viruses</taxon>
        <taxon>Monodnaviria</taxon>
        <taxon>Shotokuvirae</taxon>
        <taxon>Cossaviricota</taxon>
        <taxon>Papovaviricetes</taxon>
        <taxon>Zurhausenvirales</taxon>
        <taxon>Papillomaviridae</taxon>
        <taxon>Firstpapillomavirinae</taxon>
        <taxon>Lambdapapillomavirus</taxon>
        <taxon>Lambdapapillomavirus 3</taxon>
    </lineage>
</organism>
<evidence type="ECO:0000313" key="18">
    <source>
        <dbReference type="EMBL" id="ACU27457.1"/>
    </source>
</evidence>
<keyword evidence="6 16" id="KW-0479">Metal-binding</keyword>
<dbReference type="GO" id="GO:0052150">
    <property type="term" value="P:symbiont-mediated perturbation of host apoptosis"/>
    <property type="evidence" value="ECO:0007669"/>
    <property type="project" value="UniProtKB-KW"/>
</dbReference>
<evidence type="ECO:0000256" key="16">
    <source>
        <dbReference type="HAMAP-Rule" id="MF_04006"/>
    </source>
</evidence>
<reference evidence="18 20" key="1">
    <citation type="journal article" date="2009" name="J. Gen. Virol.">
        <title>Three novel canine papillomaviruses support taxonomic clade formation.</title>
        <authorList>
            <person name="Lange C.E."/>
            <person name="Tobler K."/>
            <person name="Ackermann M."/>
            <person name="Panakova L."/>
            <person name="Thoday K.L."/>
            <person name="Favrot C."/>
        </authorList>
    </citation>
    <scope>NUCLEOTIDE SEQUENCE [LARGE SCALE GENOMIC DNA]</scope>
    <source>
        <strain evidence="18">Zurich</strain>
    </source>
</reference>
<keyword evidence="14 16" id="KW-0899">Viral immunoevasion</keyword>
<dbReference type="GO" id="GO:0030430">
    <property type="term" value="C:host cell cytoplasm"/>
    <property type="evidence" value="ECO:0007669"/>
    <property type="project" value="UniProtKB-SubCell"/>
</dbReference>
<evidence type="ECO:0000256" key="4">
    <source>
        <dbReference type="ARBA" id="ARBA00022581"/>
    </source>
</evidence>
<evidence type="ECO:0000313" key="20">
    <source>
        <dbReference type="Proteomes" id="UP000159394"/>
    </source>
</evidence>
<dbReference type="OrthoDB" id="27353at10239"/>
<evidence type="ECO:0000256" key="9">
    <source>
        <dbReference type="ARBA" id="ARBA00023015"/>
    </source>
</evidence>
<dbReference type="GO" id="GO:0039648">
    <property type="term" value="P:symbiont-mediated perturbation of host ubiquitin-like protein modification"/>
    <property type="evidence" value="ECO:0007669"/>
    <property type="project" value="UniProtKB-UniRule"/>
</dbReference>
<accession>C8YJL2</accession>
<dbReference type="KEGG" id="vg:11187354"/>
<comment type="function">
    <text evidence="16">Plays a major role in the induction and maintenance of cellular transformation. E6 associates with host UBE3A/E6-AP ubiquitin-protein ligase and modulates its activity. Protects host keratinocytes from apoptosis by mediating the degradation of host BAK1. May also inhibit host immune response.</text>
</comment>
<evidence type="ECO:0000256" key="14">
    <source>
        <dbReference type="ARBA" id="ARBA00023280"/>
    </source>
</evidence>
<dbReference type="GO" id="GO:0006355">
    <property type="term" value="P:regulation of DNA-templated transcription"/>
    <property type="evidence" value="ECO:0007669"/>
    <property type="project" value="UniProtKB-UniRule"/>
</dbReference>
<evidence type="ECO:0000256" key="11">
    <source>
        <dbReference type="ARBA" id="ARBA00023159"/>
    </source>
</evidence>
<proteinExistence type="inferred from homology"/>
<comment type="caution">
    <text evidence="16">Lacks conserved residue(s) required for the propagation of feature annotation.</text>
</comment>
<evidence type="ECO:0000313" key="19">
    <source>
        <dbReference type="EMBL" id="AVI56942.1"/>
    </source>
</evidence>
<dbReference type="EMBL" id="FJ492744">
    <property type="protein sequence ID" value="ACU27457.1"/>
    <property type="molecule type" value="Genomic_DNA"/>
</dbReference>
<keyword evidence="10 16" id="KW-0238">DNA-binding</keyword>
<comment type="subunit">
    <text evidence="16">Forms homodimers. Interacts with ubiquitin-protein ligase UBE3A/E6-AP; this interaction stimulates UBE3A ubiquitin activity. Interacts with host BAK1.</text>
</comment>
<dbReference type="GO" id="GO:0008270">
    <property type="term" value="F:zinc ion binding"/>
    <property type="evidence" value="ECO:0007669"/>
    <property type="project" value="UniProtKB-KW"/>
</dbReference>
<keyword evidence="9 16" id="KW-0805">Transcription regulation</keyword>
<evidence type="ECO:0000256" key="8">
    <source>
        <dbReference type="ARBA" id="ARBA00022833"/>
    </source>
</evidence>
<evidence type="ECO:0000256" key="13">
    <source>
        <dbReference type="ARBA" id="ARBA00023200"/>
    </source>
</evidence>
<dbReference type="GO" id="GO:0003677">
    <property type="term" value="F:DNA binding"/>
    <property type="evidence" value="ECO:0007669"/>
    <property type="project" value="UniProtKB-UniRule"/>
</dbReference>
<keyword evidence="7 16" id="KW-0863">Zinc-finger</keyword>
<dbReference type="Pfam" id="PF00518">
    <property type="entry name" value="E6"/>
    <property type="match status" value="1"/>
</dbReference>
<gene>
    <name evidence="16 19" type="primary">E6</name>
</gene>
<evidence type="ECO:0000256" key="15">
    <source>
        <dbReference type="ARBA" id="ARBA00023323"/>
    </source>
</evidence>
<dbReference type="GO" id="GO:0006351">
    <property type="term" value="P:DNA-templated transcription"/>
    <property type="evidence" value="ECO:0007669"/>
    <property type="project" value="UniProtKB-UniRule"/>
</dbReference>
<keyword evidence="5 16" id="KW-1090">Inhibition of host innate immune response by virus</keyword>
<dbReference type="HAMAP" id="MF_04006">
    <property type="entry name" value="HPV_E6"/>
    <property type="match status" value="1"/>
</dbReference>
<comment type="subcellular location">
    <subcellularLocation>
        <location evidence="16 17">Host cytoplasm</location>
    </subcellularLocation>
    <subcellularLocation>
        <location evidence="16 17">Host nucleus</location>
    </subcellularLocation>
</comment>
<dbReference type="RefSeq" id="YP_003204675.1">
    <property type="nucleotide sequence ID" value="NC_013237.1"/>
</dbReference>
<evidence type="ECO:0000256" key="2">
    <source>
        <dbReference type="ARBA" id="ARBA00022518"/>
    </source>
</evidence>
<evidence type="ECO:0000256" key="7">
    <source>
        <dbReference type="ARBA" id="ARBA00022771"/>
    </source>
</evidence>
<evidence type="ECO:0000256" key="1">
    <source>
        <dbReference type="ARBA" id="ARBA00006346"/>
    </source>
</evidence>
<dbReference type="EMBL" id="KY802017">
    <property type="protein sequence ID" value="AVI56942.1"/>
    <property type="molecule type" value="Genomic_DNA"/>
</dbReference>
<evidence type="ECO:0000256" key="10">
    <source>
        <dbReference type="ARBA" id="ARBA00023125"/>
    </source>
</evidence>
<evidence type="ECO:0000256" key="17">
    <source>
        <dbReference type="RuleBase" id="RU363123"/>
    </source>
</evidence>
<evidence type="ECO:0000256" key="12">
    <source>
        <dbReference type="ARBA" id="ARBA00023163"/>
    </source>
</evidence>
<feature type="zinc finger region" evidence="16">
    <location>
        <begin position="25"/>
        <end position="61"/>
    </location>
</feature>
<keyword evidence="8 16" id="KW-0862">Zinc</keyword>
<keyword evidence="13 16" id="KW-1035">Host cytoplasm</keyword>
<dbReference type="Proteomes" id="UP000159394">
    <property type="component" value="Segment"/>
</dbReference>
<keyword evidence="2 16" id="KW-0244">Early protein</keyword>
<dbReference type="InterPro" id="IPR038575">
    <property type="entry name" value="E6_sf"/>
</dbReference>
<keyword evidence="15 16" id="KW-1119">Modulation of host cell apoptosis by virus</keyword>
<keyword evidence="4 16" id="KW-0945">Host-virus interaction</keyword>
<evidence type="ECO:0000256" key="5">
    <source>
        <dbReference type="ARBA" id="ARBA00022632"/>
    </source>
</evidence>
<keyword evidence="3 16" id="KW-1048">Host nucleus</keyword>
<comment type="similarity">
    <text evidence="1 16 17">Belongs to the papillomaviridae E6 protein family.</text>
</comment>
<dbReference type="Gene3D" id="3.30.240.40">
    <property type="entry name" value="E6 early regulatory protein"/>
    <property type="match status" value="2"/>
</dbReference>
<keyword evidence="12 16" id="KW-0804">Transcription</keyword>
<keyword evidence="11 16" id="KW-0010">Activator</keyword>
<dbReference type="SUPFAM" id="SSF161229">
    <property type="entry name" value="E6 C-terminal domain-like"/>
    <property type="match status" value="2"/>
</dbReference>
<dbReference type="GO" id="GO:0052170">
    <property type="term" value="P:symbiont-mediated suppression of host innate immune response"/>
    <property type="evidence" value="ECO:0007669"/>
    <property type="project" value="UniProtKB-KW"/>
</dbReference>